<proteinExistence type="predicted"/>
<keyword evidence="2" id="KW-1185">Reference proteome</keyword>
<reference evidence="1 2" key="1">
    <citation type="submission" date="2022-12" db="EMBL/GenBank/DDBJ databases">
        <authorList>
            <person name="Abashina T."/>
            <person name="Solyanikova I."/>
            <person name="Delegan Y."/>
        </authorList>
    </citation>
    <scope>NUCLEOTIDE SEQUENCE [LARGE SCALE GENOMIC DNA]</scope>
    <source>
        <strain evidence="1 2">IPS92ro</strain>
    </source>
</reference>
<protein>
    <submittedName>
        <fullName evidence="1">Uncharacterized protein</fullName>
    </submittedName>
</protein>
<comment type="caution">
    <text evidence="1">The sequence shown here is derived from an EMBL/GenBank/DDBJ whole genome shotgun (WGS) entry which is preliminary data.</text>
</comment>
<evidence type="ECO:0000313" key="1">
    <source>
        <dbReference type="EMBL" id="MCZ4636707.1"/>
    </source>
</evidence>
<accession>A0ABT4P6E0</accession>
<evidence type="ECO:0000313" key="2">
    <source>
        <dbReference type="Proteomes" id="UP001301132"/>
    </source>
</evidence>
<sequence>YRARAERGREVLAPGYPPRAVRVLELAQRVGVLVSLASENGHGGAVSASEMVARGEALRPVERVARRAQVAAYNSVVVERGR</sequence>
<organism evidence="1 2">
    <name type="scientific">Streptomyces rubrogriseus</name>
    <dbReference type="NCBI Taxonomy" id="194673"/>
    <lineage>
        <taxon>Bacteria</taxon>
        <taxon>Bacillati</taxon>
        <taxon>Actinomycetota</taxon>
        <taxon>Actinomycetes</taxon>
        <taxon>Kitasatosporales</taxon>
        <taxon>Streptomycetaceae</taxon>
        <taxon>Streptomyces</taxon>
        <taxon>Streptomyces violaceoruber group</taxon>
    </lineage>
</organism>
<gene>
    <name evidence="1" type="ORF">O3S69_21930</name>
</gene>
<feature type="non-terminal residue" evidence="1">
    <location>
        <position position="1"/>
    </location>
</feature>
<name>A0ABT4P6E0_9ACTN</name>
<dbReference type="EMBL" id="JAPWHU010000250">
    <property type="protein sequence ID" value="MCZ4636707.1"/>
    <property type="molecule type" value="Genomic_DNA"/>
</dbReference>
<dbReference type="Proteomes" id="UP001301132">
    <property type="component" value="Unassembled WGS sequence"/>
</dbReference>